<accession>A0A6A3Y2G7</accession>
<comment type="caution">
    <text evidence="2">The sequence shown here is derived from an EMBL/GenBank/DDBJ whole genome shotgun (WGS) entry which is preliminary data.</text>
</comment>
<name>A0A6A3Y2G7_9STRA</name>
<dbReference type="GO" id="GO:0005576">
    <property type="term" value="C:extracellular region"/>
    <property type="evidence" value="ECO:0007669"/>
    <property type="project" value="InterPro"/>
</dbReference>
<organism evidence="2 3">
    <name type="scientific">Phytophthora fragariae</name>
    <dbReference type="NCBI Taxonomy" id="53985"/>
    <lineage>
        <taxon>Eukaryota</taxon>
        <taxon>Sar</taxon>
        <taxon>Stramenopiles</taxon>
        <taxon>Oomycota</taxon>
        <taxon>Peronosporomycetes</taxon>
        <taxon>Peronosporales</taxon>
        <taxon>Peronosporaceae</taxon>
        <taxon>Phytophthora</taxon>
    </lineage>
</organism>
<reference evidence="2 3" key="1">
    <citation type="submission" date="2018-08" db="EMBL/GenBank/DDBJ databases">
        <title>Genomic investigation of the strawberry pathogen Phytophthora fragariae indicates pathogenicity is determined by transcriptional variation in three key races.</title>
        <authorList>
            <person name="Adams T.M."/>
            <person name="Armitage A.D."/>
            <person name="Sobczyk M.K."/>
            <person name="Bates H.J."/>
            <person name="Dunwell J.M."/>
            <person name="Nellist C.F."/>
            <person name="Harrison R.J."/>
        </authorList>
    </citation>
    <scope>NUCLEOTIDE SEQUENCE [LARGE SCALE GENOMIC DNA]</scope>
    <source>
        <strain evidence="2 3">BC-1</strain>
    </source>
</reference>
<evidence type="ECO:0000313" key="3">
    <source>
        <dbReference type="Proteomes" id="UP000440367"/>
    </source>
</evidence>
<proteinExistence type="predicted"/>
<evidence type="ECO:0008006" key="4">
    <source>
        <dbReference type="Google" id="ProtNLM"/>
    </source>
</evidence>
<dbReference type="InterPro" id="IPR002200">
    <property type="entry name" value="Elicitin"/>
</dbReference>
<dbReference type="EMBL" id="QXGD01001325">
    <property type="protein sequence ID" value="KAE9208805.1"/>
    <property type="molecule type" value="Genomic_DNA"/>
</dbReference>
<feature type="chain" id="PRO_5025615164" description="Elicitin-like protein" evidence="1">
    <location>
        <begin position="22"/>
        <end position="115"/>
    </location>
</feature>
<evidence type="ECO:0000313" key="2">
    <source>
        <dbReference type="EMBL" id="KAE9208805.1"/>
    </source>
</evidence>
<gene>
    <name evidence="2" type="ORF">PF002_g19291</name>
</gene>
<dbReference type="SMART" id="SM01187">
    <property type="entry name" value="Elicitin"/>
    <property type="match status" value="1"/>
</dbReference>
<feature type="signal peptide" evidence="1">
    <location>
        <begin position="1"/>
        <end position="21"/>
    </location>
</feature>
<keyword evidence="1" id="KW-0732">Signal</keyword>
<protein>
    <recommendedName>
        <fullName evidence="4">Elicitin-like protein</fullName>
    </recommendedName>
</protein>
<dbReference type="AlphaFoldDB" id="A0A6A3Y2G7"/>
<evidence type="ECO:0000256" key="1">
    <source>
        <dbReference type="SAM" id="SignalP"/>
    </source>
</evidence>
<dbReference type="Proteomes" id="UP000440367">
    <property type="component" value="Unassembled WGS sequence"/>
</dbReference>
<sequence length="115" mass="11974">MRPQFMALLALLVLVPTIVDAAECTDAEAANADSVWAAAANTSACSPYVTQTAPCTATDCVAVVEGVAKNLPDCTFSGINNKIEVQNALTQCNGGDVKDAGLPAKNLPFKLKLQY</sequence>